<gene>
    <name evidence="2" type="ORF">R8Z58_07605</name>
</gene>
<dbReference type="InterPro" id="IPR010982">
    <property type="entry name" value="Lambda_DNA-bd_dom_sf"/>
</dbReference>
<dbReference type="InterPro" id="IPR001387">
    <property type="entry name" value="Cro/C1-type_HTH"/>
</dbReference>
<organism evidence="2 3">
    <name type="scientific">Microbacterium arthrosphaerae</name>
    <dbReference type="NCBI Taxonomy" id="792652"/>
    <lineage>
        <taxon>Bacteria</taxon>
        <taxon>Bacillati</taxon>
        <taxon>Actinomycetota</taxon>
        <taxon>Actinomycetes</taxon>
        <taxon>Micrococcales</taxon>
        <taxon>Microbacteriaceae</taxon>
        <taxon>Microbacterium</taxon>
    </lineage>
</organism>
<comment type="caution">
    <text evidence="2">The sequence shown here is derived from an EMBL/GenBank/DDBJ whole genome shotgun (WGS) entry which is preliminary data.</text>
</comment>
<sequence length="224" mass="23677">MGRRSQGEAGAWSMDLVRAISTLRDAAGMTNQELIDRSEMSASYFYGRLRGAAPFDANDIEKLAQALGTHPHEISRVAASLGDAREIEPILDTDARELGRRLTAVSRAPRLDGSAFDIDGLVSELAERGVALDRDEWASLLAGDASTPIRVRVLEGVGAYAGVPTAYLLDLADAAAVEAAEANFEFREALKASGADSVSARAVGEISPAALRAIAQTLRSISAH</sequence>
<feature type="domain" description="HTH cro/C1-type" evidence="1">
    <location>
        <begin position="20"/>
        <end position="74"/>
    </location>
</feature>
<accession>A0ABU4H039</accession>
<dbReference type="EMBL" id="JAWQEV010000002">
    <property type="protein sequence ID" value="MDW4572640.1"/>
    <property type="molecule type" value="Genomic_DNA"/>
</dbReference>
<dbReference type="RefSeq" id="WP_318353160.1">
    <property type="nucleotide sequence ID" value="NZ_JAWQEV010000002.1"/>
</dbReference>
<dbReference type="Pfam" id="PF13560">
    <property type="entry name" value="HTH_31"/>
    <property type="match status" value="1"/>
</dbReference>
<name>A0ABU4H039_9MICO</name>
<protein>
    <submittedName>
        <fullName evidence="2">Helix-turn-helix transcriptional regulator</fullName>
    </submittedName>
</protein>
<dbReference type="Gene3D" id="1.10.260.40">
    <property type="entry name" value="lambda repressor-like DNA-binding domains"/>
    <property type="match status" value="2"/>
</dbReference>
<keyword evidence="3" id="KW-1185">Reference proteome</keyword>
<evidence type="ECO:0000313" key="3">
    <source>
        <dbReference type="Proteomes" id="UP001283109"/>
    </source>
</evidence>
<dbReference type="PROSITE" id="PS50943">
    <property type="entry name" value="HTH_CROC1"/>
    <property type="match status" value="1"/>
</dbReference>
<evidence type="ECO:0000259" key="1">
    <source>
        <dbReference type="PROSITE" id="PS50943"/>
    </source>
</evidence>
<reference evidence="2 3" key="1">
    <citation type="submission" date="2023-11" db="EMBL/GenBank/DDBJ databases">
        <title>Draft genome sequence of Microbacterium arthrosphaerae JCM 30492.</title>
        <authorList>
            <person name="Zhang G."/>
            <person name="Ding Y."/>
        </authorList>
    </citation>
    <scope>NUCLEOTIDE SEQUENCE [LARGE SCALE GENOMIC DNA]</scope>
    <source>
        <strain evidence="2 3">JCM 30492</strain>
    </source>
</reference>
<dbReference type="SUPFAM" id="SSF47413">
    <property type="entry name" value="lambda repressor-like DNA-binding domains"/>
    <property type="match status" value="1"/>
</dbReference>
<dbReference type="Proteomes" id="UP001283109">
    <property type="component" value="Unassembled WGS sequence"/>
</dbReference>
<evidence type="ECO:0000313" key="2">
    <source>
        <dbReference type="EMBL" id="MDW4572640.1"/>
    </source>
</evidence>
<proteinExistence type="predicted"/>
<dbReference type="CDD" id="cd00093">
    <property type="entry name" value="HTH_XRE"/>
    <property type="match status" value="1"/>
</dbReference>